<feature type="chain" id="PRO_5015507024" description="Secreted protein" evidence="1">
    <location>
        <begin position="20"/>
        <end position="91"/>
    </location>
</feature>
<evidence type="ECO:0008006" key="4">
    <source>
        <dbReference type="Google" id="ProtNLM"/>
    </source>
</evidence>
<comment type="caution">
    <text evidence="2">The sequence shown here is derived from an EMBL/GenBank/DDBJ whole genome shotgun (WGS) entry which is preliminary data.</text>
</comment>
<keyword evidence="1" id="KW-0732">Signal</keyword>
<protein>
    <recommendedName>
        <fullName evidence="4">Secreted protein</fullName>
    </recommendedName>
</protein>
<dbReference type="AlphaFoldDB" id="A0A2T6ZMI8"/>
<feature type="signal peptide" evidence="1">
    <location>
        <begin position="1"/>
        <end position="19"/>
    </location>
</feature>
<sequence>MAFFFSPAFWRGFAILARGAMTDRGKLCLRITQCQTFILIMYRMSGENTCLLMIQGRVSGSKSIQYQQHPQKQKPLSTRDFVFYPPSKLHL</sequence>
<name>A0A2T6ZMI8_TUBBO</name>
<evidence type="ECO:0000313" key="2">
    <source>
        <dbReference type="EMBL" id="PUU76702.1"/>
    </source>
</evidence>
<evidence type="ECO:0000313" key="3">
    <source>
        <dbReference type="Proteomes" id="UP000244722"/>
    </source>
</evidence>
<dbReference type="Proteomes" id="UP000244722">
    <property type="component" value="Unassembled WGS sequence"/>
</dbReference>
<gene>
    <name evidence="2" type="ORF">B9Z19DRAFT_228944</name>
</gene>
<organism evidence="2 3">
    <name type="scientific">Tuber borchii</name>
    <name type="common">White truffle</name>
    <dbReference type="NCBI Taxonomy" id="42251"/>
    <lineage>
        <taxon>Eukaryota</taxon>
        <taxon>Fungi</taxon>
        <taxon>Dikarya</taxon>
        <taxon>Ascomycota</taxon>
        <taxon>Pezizomycotina</taxon>
        <taxon>Pezizomycetes</taxon>
        <taxon>Pezizales</taxon>
        <taxon>Tuberaceae</taxon>
        <taxon>Tuber</taxon>
    </lineage>
</organism>
<accession>A0A2T6ZMI8</accession>
<dbReference type="EMBL" id="NESQ01000178">
    <property type="protein sequence ID" value="PUU76702.1"/>
    <property type="molecule type" value="Genomic_DNA"/>
</dbReference>
<proteinExistence type="predicted"/>
<evidence type="ECO:0000256" key="1">
    <source>
        <dbReference type="SAM" id="SignalP"/>
    </source>
</evidence>
<keyword evidence="3" id="KW-1185">Reference proteome</keyword>
<reference evidence="2 3" key="1">
    <citation type="submission" date="2017-04" db="EMBL/GenBank/DDBJ databases">
        <title>Draft genome sequence of Tuber borchii Vittad., a whitish edible truffle.</title>
        <authorList>
            <consortium name="DOE Joint Genome Institute"/>
            <person name="Murat C."/>
            <person name="Kuo A."/>
            <person name="Barry K.W."/>
            <person name="Clum A."/>
            <person name="Dockter R.B."/>
            <person name="Fauchery L."/>
            <person name="Iotti M."/>
            <person name="Kohler A."/>
            <person name="Labutti K."/>
            <person name="Lindquist E.A."/>
            <person name="Lipzen A."/>
            <person name="Ohm R.A."/>
            <person name="Wang M."/>
            <person name="Grigoriev I.V."/>
            <person name="Zambonelli A."/>
            <person name="Martin F.M."/>
        </authorList>
    </citation>
    <scope>NUCLEOTIDE SEQUENCE [LARGE SCALE GENOMIC DNA]</scope>
    <source>
        <strain evidence="2 3">Tbo3840</strain>
    </source>
</reference>